<dbReference type="EMBL" id="MK250086">
    <property type="protein sequence ID" value="QDY51935.1"/>
    <property type="molecule type" value="Genomic_DNA"/>
</dbReference>
<evidence type="ECO:0000256" key="4">
    <source>
        <dbReference type="ARBA" id="ARBA00023136"/>
    </source>
</evidence>
<keyword evidence="4 5" id="KW-0472">Membrane</keyword>
<protein>
    <recommendedName>
        <fullName evidence="6">DUF202 domain-containing protein</fullName>
    </recommendedName>
</protein>
<proteinExistence type="predicted"/>
<evidence type="ECO:0000313" key="7">
    <source>
        <dbReference type="EMBL" id="QDY51935.1"/>
    </source>
</evidence>
<evidence type="ECO:0000259" key="6">
    <source>
        <dbReference type="Pfam" id="PF02656"/>
    </source>
</evidence>
<gene>
    <name evidence="7" type="ORF">2_7</name>
</gene>
<reference evidence="7" key="1">
    <citation type="submission" date="2018-11" db="EMBL/GenBank/DDBJ databases">
        <title>A distinct lineage of giant viruses engineers rhodopsin photosystems in predatory marine eukaryotes.</title>
        <authorList>
            <person name="Needham D.M."/>
            <person name="Yoshizawa S."/>
            <person name="Hosaka T."/>
            <person name="Poirier C."/>
            <person name="Choi C.-J."/>
            <person name="Hehenberger E."/>
            <person name="Irwin N.A.T."/>
            <person name="Wilken S."/>
            <person name="Yung C.-M."/>
            <person name="Bachy C."/>
            <person name="Kurihara R."/>
            <person name="Nakajima Y."/>
            <person name="Kojima K."/>
            <person name="Kimura-Someya T."/>
            <person name="Leonard G."/>
            <person name="Malmstrom R.R."/>
            <person name="Mende D."/>
            <person name="Olson D.K."/>
            <person name="Sudo Y."/>
            <person name="Sudek S."/>
            <person name="Richards T.A."/>
            <person name="DeLong E.F."/>
            <person name="Keeling P.J."/>
            <person name="Santoro A.E."/>
            <person name="Shirouzu M."/>
            <person name="Iwasaki W."/>
            <person name="Worden A.Z."/>
        </authorList>
    </citation>
    <scope>NUCLEOTIDE SEQUENCE</scope>
</reference>
<comment type="subcellular location">
    <subcellularLocation>
        <location evidence="1">Endomembrane system</location>
        <topology evidence="1">Multi-pass membrane protein</topology>
    </subcellularLocation>
</comment>
<dbReference type="InterPro" id="IPR003807">
    <property type="entry name" value="DUF202"/>
</dbReference>
<keyword evidence="3 5" id="KW-1133">Transmembrane helix</keyword>
<accession>A0A5B8IHF8</accession>
<feature type="transmembrane region" description="Helical" evidence="5">
    <location>
        <begin position="27"/>
        <end position="44"/>
    </location>
</feature>
<organism evidence="7">
    <name type="scientific">Mimiviridae sp. ChoanoV1</name>
    <dbReference type="NCBI Taxonomy" id="2596887"/>
    <lineage>
        <taxon>Viruses</taxon>
        <taxon>Varidnaviria</taxon>
        <taxon>Bamfordvirae</taxon>
        <taxon>Nucleocytoviricota</taxon>
        <taxon>Megaviricetes</taxon>
        <taxon>Imitervirales</taxon>
        <taxon>Schizomimiviridae</taxon>
    </lineage>
</organism>
<evidence type="ECO:0000256" key="2">
    <source>
        <dbReference type="ARBA" id="ARBA00022692"/>
    </source>
</evidence>
<feature type="transmembrane region" description="Helical" evidence="5">
    <location>
        <begin position="92"/>
        <end position="110"/>
    </location>
</feature>
<evidence type="ECO:0000256" key="5">
    <source>
        <dbReference type="SAM" id="Phobius"/>
    </source>
</evidence>
<dbReference type="Pfam" id="PF02656">
    <property type="entry name" value="DUF202"/>
    <property type="match status" value="1"/>
</dbReference>
<feature type="domain" description="DUF202" evidence="6">
    <location>
        <begin position="26"/>
        <end position="77"/>
    </location>
</feature>
<sequence length="126" mass="14832">MNSNPQKEDILNRYRTYISTEAVLSSWMRNTILLFMGGITVINFSKDKEKFALALILTSVGLIQAVCIIYEYNQRRKQLLSDNYNELEFNSTIEIVNIMIIVVFVLLFCFRCKRVIKEYKLKSLFK</sequence>
<feature type="transmembrane region" description="Helical" evidence="5">
    <location>
        <begin position="51"/>
        <end position="72"/>
    </location>
</feature>
<evidence type="ECO:0000256" key="1">
    <source>
        <dbReference type="ARBA" id="ARBA00004127"/>
    </source>
</evidence>
<evidence type="ECO:0000256" key="3">
    <source>
        <dbReference type="ARBA" id="ARBA00022989"/>
    </source>
</evidence>
<name>A0A5B8IHF8_9VIRU</name>
<keyword evidence="2 5" id="KW-0812">Transmembrane</keyword>